<keyword evidence="2" id="KW-1185">Reference proteome</keyword>
<name>A0A1Y0SUC9_9CAUD</name>
<accession>A0A1Y0SUC9</accession>
<organism evidence="1 2">
    <name type="scientific">Pseudomonas phage Phabio</name>
    <dbReference type="NCBI Taxonomy" id="2006668"/>
    <lineage>
        <taxon>Viruses</taxon>
        <taxon>Duplodnaviria</taxon>
        <taxon>Heunggongvirae</taxon>
        <taxon>Uroviricota</taxon>
        <taxon>Caudoviricetes</taxon>
        <taxon>Chimalliviridae</taxon>
        <taxon>Phabiovirus</taxon>
        <taxon>Phabiovirus phabio</taxon>
    </lineage>
</organism>
<gene>
    <name evidence="1" type="ORF">PHABIO_319</name>
</gene>
<protein>
    <submittedName>
        <fullName evidence="1">Uncharacterized protein</fullName>
    </submittedName>
</protein>
<proteinExistence type="predicted"/>
<reference evidence="1 2" key="1">
    <citation type="submission" date="2017-05" db="EMBL/GenBank/DDBJ databases">
        <authorList>
            <person name="Song R."/>
            <person name="Chenine A.L."/>
            <person name="Ruprecht R.M."/>
        </authorList>
    </citation>
    <scope>NUCLEOTIDE SEQUENCE [LARGE SCALE GENOMIC DNA]</scope>
</reference>
<evidence type="ECO:0000313" key="2">
    <source>
        <dbReference type="Proteomes" id="UP000225448"/>
    </source>
</evidence>
<dbReference type="Proteomes" id="UP000225448">
    <property type="component" value="Segment"/>
</dbReference>
<sequence length="139" mass="15919">MFEYHARVQEINDLLLQCSYLYGNPTIFAKLKSGTVDIDNHTVLLGNKKYRRYLFEYGCKLYVTIQTNAADFGRNNPLFQSSVISILVRHEGEMVNPFLPADRHVTAAIHDKVVSALDFLITKLKEEINEPLGSNRRES</sequence>
<dbReference type="EMBL" id="MF042360">
    <property type="protein sequence ID" value="ARV76950.1"/>
    <property type="molecule type" value="Genomic_DNA"/>
</dbReference>
<evidence type="ECO:0000313" key="1">
    <source>
        <dbReference type="EMBL" id="ARV76950.1"/>
    </source>
</evidence>